<proteinExistence type="predicted"/>
<organism evidence="1 2">
    <name type="scientific">Frondihabitans peucedani</name>
    <dbReference type="NCBI Taxonomy" id="598626"/>
    <lineage>
        <taxon>Bacteria</taxon>
        <taxon>Bacillati</taxon>
        <taxon>Actinomycetota</taxon>
        <taxon>Actinomycetes</taxon>
        <taxon>Micrococcales</taxon>
        <taxon>Microbacteriaceae</taxon>
        <taxon>Frondihabitans</taxon>
    </lineage>
</organism>
<protein>
    <submittedName>
        <fullName evidence="1">Uncharacterized protein</fullName>
    </submittedName>
</protein>
<accession>A0ABP8E553</accession>
<evidence type="ECO:0000313" key="2">
    <source>
        <dbReference type="Proteomes" id="UP001501594"/>
    </source>
</evidence>
<name>A0ABP8E553_9MICO</name>
<evidence type="ECO:0000313" key="1">
    <source>
        <dbReference type="EMBL" id="GAA4267328.1"/>
    </source>
</evidence>
<reference evidence="2" key="1">
    <citation type="journal article" date="2019" name="Int. J. Syst. Evol. Microbiol.">
        <title>The Global Catalogue of Microorganisms (GCM) 10K type strain sequencing project: providing services to taxonomists for standard genome sequencing and annotation.</title>
        <authorList>
            <consortium name="The Broad Institute Genomics Platform"/>
            <consortium name="The Broad Institute Genome Sequencing Center for Infectious Disease"/>
            <person name="Wu L."/>
            <person name="Ma J."/>
        </authorList>
    </citation>
    <scope>NUCLEOTIDE SEQUENCE [LARGE SCALE GENOMIC DNA]</scope>
    <source>
        <strain evidence="2">JCM 17442</strain>
    </source>
</reference>
<dbReference type="Proteomes" id="UP001501594">
    <property type="component" value="Unassembled WGS sequence"/>
</dbReference>
<comment type="caution">
    <text evidence="1">The sequence shown here is derived from an EMBL/GenBank/DDBJ whole genome shotgun (WGS) entry which is preliminary data.</text>
</comment>
<dbReference type="EMBL" id="BAABAU010000004">
    <property type="protein sequence ID" value="GAA4267328.1"/>
    <property type="molecule type" value="Genomic_DNA"/>
</dbReference>
<keyword evidence="2" id="KW-1185">Reference proteome</keyword>
<sequence>MTAKPTRAAVRNGVLRRRRSAEARPSRAAERAVSVTPERLHGSGWCCGILCQVAFQRAR</sequence>
<gene>
    <name evidence="1" type="ORF">GCM10022256_29400</name>
</gene>